<accession>A0A834C5A4</accession>
<evidence type="ECO:0000256" key="1">
    <source>
        <dbReference type="SAM" id="MobiDB-lite"/>
    </source>
</evidence>
<feature type="compositionally biased region" description="Polar residues" evidence="1">
    <location>
        <begin position="19"/>
        <end position="29"/>
    </location>
</feature>
<dbReference type="EMBL" id="WKFB01000437">
    <property type="protein sequence ID" value="KAF6723132.1"/>
    <property type="molecule type" value="Genomic_DNA"/>
</dbReference>
<feature type="region of interest" description="Disordered" evidence="1">
    <location>
        <begin position="1"/>
        <end position="110"/>
    </location>
</feature>
<evidence type="ECO:0000313" key="2">
    <source>
        <dbReference type="EMBL" id="KAF6723132.1"/>
    </source>
</evidence>
<proteinExistence type="predicted"/>
<reference evidence="2" key="1">
    <citation type="journal article" name="BMC Genomics">
        <title>Long-read sequencing and de novo genome assembly of marine medaka (Oryzias melastigma).</title>
        <authorList>
            <person name="Liang P."/>
            <person name="Saqib H.S.A."/>
            <person name="Ni X."/>
            <person name="Shen Y."/>
        </authorList>
    </citation>
    <scope>NUCLEOTIDE SEQUENCE</scope>
    <source>
        <strain evidence="2">Bigg-433</strain>
    </source>
</reference>
<dbReference type="Proteomes" id="UP000646548">
    <property type="component" value="Unassembled WGS sequence"/>
</dbReference>
<gene>
    <name evidence="2" type="ORF">FQA47_003918</name>
</gene>
<feature type="compositionally biased region" description="Basic and acidic residues" evidence="1">
    <location>
        <begin position="77"/>
        <end position="87"/>
    </location>
</feature>
<feature type="compositionally biased region" description="Polar residues" evidence="1">
    <location>
        <begin position="99"/>
        <end position="110"/>
    </location>
</feature>
<comment type="caution">
    <text evidence="2">The sequence shown here is derived from an EMBL/GenBank/DDBJ whole genome shotgun (WGS) entry which is preliminary data.</text>
</comment>
<organism evidence="2 3">
    <name type="scientific">Oryzias melastigma</name>
    <name type="common">Marine medaka</name>
    <dbReference type="NCBI Taxonomy" id="30732"/>
    <lineage>
        <taxon>Eukaryota</taxon>
        <taxon>Metazoa</taxon>
        <taxon>Chordata</taxon>
        <taxon>Craniata</taxon>
        <taxon>Vertebrata</taxon>
        <taxon>Euteleostomi</taxon>
        <taxon>Actinopterygii</taxon>
        <taxon>Neopterygii</taxon>
        <taxon>Teleostei</taxon>
        <taxon>Neoteleostei</taxon>
        <taxon>Acanthomorphata</taxon>
        <taxon>Ovalentaria</taxon>
        <taxon>Atherinomorphae</taxon>
        <taxon>Beloniformes</taxon>
        <taxon>Adrianichthyidae</taxon>
        <taxon>Oryziinae</taxon>
        <taxon>Oryzias</taxon>
    </lineage>
</organism>
<protein>
    <submittedName>
        <fullName evidence="2">Uncharacterized protein</fullName>
    </submittedName>
</protein>
<evidence type="ECO:0000313" key="3">
    <source>
        <dbReference type="Proteomes" id="UP000646548"/>
    </source>
</evidence>
<sequence>MGGSPEEEQRGVLIPKSSIPATHQPTQSGRDPVLGPGRRPRAEAAFPDRNAVHGPKRRPQAEAASPHRDNDDDEDGENRNKQKHVEEDGGGAALRRFQQALSQRNPSRTS</sequence>
<dbReference type="AlphaFoldDB" id="A0A834C5A4"/>
<name>A0A834C5A4_ORYME</name>